<dbReference type="Proteomes" id="UP001497535">
    <property type="component" value="Unassembled WGS sequence"/>
</dbReference>
<comment type="caution">
    <text evidence="1">The sequence shown here is derived from an EMBL/GenBank/DDBJ whole genome shotgun (WGS) entry which is preliminary data.</text>
</comment>
<proteinExistence type="predicted"/>
<accession>A0ACB1B4Z5</accession>
<reference evidence="1" key="1">
    <citation type="submission" date="2023-11" db="EMBL/GenBank/DDBJ databases">
        <authorList>
            <person name="Poullet M."/>
        </authorList>
    </citation>
    <scope>NUCLEOTIDE SEQUENCE</scope>
    <source>
        <strain evidence="1">E1834</strain>
    </source>
</reference>
<evidence type="ECO:0000313" key="2">
    <source>
        <dbReference type="Proteomes" id="UP001497535"/>
    </source>
</evidence>
<organism evidence="1 2">
    <name type="scientific">Meloidogyne enterolobii</name>
    <name type="common">Root-knot nematode worm</name>
    <name type="synonym">Meloidogyne mayaguensis</name>
    <dbReference type="NCBI Taxonomy" id="390850"/>
    <lineage>
        <taxon>Eukaryota</taxon>
        <taxon>Metazoa</taxon>
        <taxon>Ecdysozoa</taxon>
        <taxon>Nematoda</taxon>
        <taxon>Chromadorea</taxon>
        <taxon>Rhabditida</taxon>
        <taxon>Tylenchina</taxon>
        <taxon>Tylenchomorpha</taxon>
        <taxon>Tylenchoidea</taxon>
        <taxon>Meloidogynidae</taxon>
        <taxon>Meloidogyninae</taxon>
        <taxon>Meloidogyne</taxon>
    </lineage>
</organism>
<dbReference type="EMBL" id="CAVMJV010000196">
    <property type="protein sequence ID" value="CAK5123840.1"/>
    <property type="molecule type" value="Genomic_DNA"/>
</dbReference>
<sequence>MSSKRFNDFLRRAQGAISNFRNGFFIGRSGEVIYSKNNICLHEDAENIADLEPIHTPGYLSIYCLDDELLGVTLVLQWMPNTLLEKNPTSIRSVSPKPLSLNENVENKNLIITRLSCSNREVGGDSEEEGELSTIEERVKEEQQYFDNSSIIEKHFEQNEGIVGQRPTTLLQSEEQTVRDF</sequence>
<keyword evidence="2" id="KW-1185">Reference proteome</keyword>
<protein>
    <submittedName>
        <fullName evidence="1">Uncharacterized protein</fullName>
    </submittedName>
</protein>
<evidence type="ECO:0000313" key="1">
    <source>
        <dbReference type="EMBL" id="CAK5123840.1"/>
    </source>
</evidence>
<gene>
    <name evidence="1" type="ORF">MENTE1834_LOCUS47567</name>
</gene>
<name>A0ACB1B4Z5_MELEN</name>